<dbReference type="InterPro" id="IPR005502">
    <property type="entry name" value="Ribosyl_crysJ1"/>
</dbReference>
<dbReference type="InterPro" id="IPR050792">
    <property type="entry name" value="ADP-ribosylglycohydrolase"/>
</dbReference>
<dbReference type="EMBL" id="KY684104">
    <property type="protein sequence ID" value="ARF10627.1"/>
    <property type="molecule type" value="Genomic_DNA"/>
</dbReference>
<evidence type="ECO:0000256" key="2">
    <source>
        <dbReference type="ARBA" id="ARBA00022801"/>
    </source>
</evidence>
<sequence>MVEKFINCMLCHALGDTIGYKNGEWEFMGTLDKVYEFIDLGGVNNISLENWLVSDDTVLHMKLAESLLTDYKSINTLCENFSNNLIIARDDFLEEGLAKRAPGNITMAMIKNLKDGIKWNEQIYNTSYGGSGASMRTACIGLLYHGLNNRSLLMQVAIETSRITHNSAVGFLGGYTTALFSAFAIEGLPIEKWPFLLLEYRDSILEYIKLTKRDVKQYENDSHIFYDKWITYIKDKFDDNKQVIKRKSTINLYFRCKYYRDKLSYLIKSNNYDRHMQLIGAGGDDSVIIAYDCLLDAKENWEKLIFYAMLHTGDTDTTGCIAGAWYGILYGIESIPKNNFKNLEYKEKIINLATNLYNKYKNNN</sequence>
<dbReference type="GO" id="GO:0016787">
    <property type="term" value="F:hydrolase activity"/>
    <property type="evidence" value="ECO:0007669"/>
    <property type="project" value="UniProtKB-KW"/>
</dbReference>
<name>A0A1V0SFY3_9VIRU</name>
<evidence type="ECO:0000313" key="3">
    <source>
        <dbReference type="EMBL" id="ARF10627.1"/>
    </source>
</evidence>
<dbReference type="Gene3D" id="1.10.4080.10">
    <property type="entry name" value="ADP-ribosylation/Crystallin J1"/>
    <property type="match status" value="1"/>
</dbReference>
<organism evidence="3">
    <name type="scientific">Hokovirus HKV1</name>
    <dbReference type="NCBI Taxonomy" id="1977638"/>
    <lineage>
        <taxon>Viruses</taxon>
        <taxon>Varidnaviria</taxon>
        <taxon>Bamfordvirae</taxon>
        <taxon>Nucleocytoviricota</taxon>
        <taxon>Megaviricetes</taxon>
        <taxon>Imitervirales</taxon>
        <taxon>Mimiviridae</taxon>
        <taxon>Klosneuvirinae</taxon>
        <taxon>Hokovirus</taxon>
    </lineage>
</organism>
<keyword evidence="2 3" id="KW-0378">Hydrolase</keyword>
<dbReference type="Pfam" id="PF03747">
    <property type="entry name" value="ADP_ribosyl_GH"/>
    <property type="match status" value="1"/>
</dbReference>
<comment type="similarity">
    <text evidence="1">Belongs to the ADP-ribosylglycohydrolase family.</text>
</comment>
<accession>A0A1V0SFY3</accession>
<reference evidence="3" key="1">
    <citation type="journal article" date="2017" name="Science">
        <title>Giant viruses with an expanded complement of translation system components.</title>
        <authorList>
            <person name="Schulz F."/>
            <person name="Yutin N."/>
            <person name="Ivanova N.N."/>
            <person name="Ortega D.R."/>
            <person name="Lee T.K."/>
            <person name="Vierheilig J."/>
            <person name="Daims H."/>
            <person name="Horn M."/>
            <person name="Wagner M."/>
            <person name="Jensen G.J."/>
            <person name="Kyrpides N.C."/>
            <person name="Koonin E.V."/>
            <person name="Woyke T."/>
        </authorList>
    </citation>
    <scope>NUCLEOTIDE SEQUENCE</scope>
    <source>
        <strain evidence="3">HKV1</strain>
    </source>
</reference>
<evidence type="ECO:0000256" key="1">
    <source>
        <dbReference type="ARBA" id="ARBA00010702"/>
    </source>
</evidence>
<dbReference type="PANTHER" id="PTHR16222:SF26">
    <property type="entry name" value="ADP-RIBOSYLHYDROLASE ARH1"/>
    <property type="match status" value="1"/>
</dbReference>
<dbReference type="PANTHER" id="PTHR16222">
    <property type="entry name" value="ADP-RIBOSYLGLYCOHYDROLASE"/>
    <property type="match status" value="1"/>
</dbReference>
<dbReference type="InterPro" id="IPR036705">
    <property type="entry name" value="Ribosyl_crysJ1_sf"/>
</dbReference>
<protein>
    <submittedName>
        <fullName evidence="3">ADP-ribosylglycohydrolase</fullName>
    </submittedName>
</protein>
<gene>
    <name evidence="3" type="ORF">Hokovirus_2_154</name>
</gene>
<dbReference type="SUPFAM" id="SSF101478">
    <property type="entry name" value="ADP-ribosylglycohydrolase"/>
    <property type="match status" value="1"/>
</dbReference>
<proteinExistence type="inferred from homology"/>